<evidence type="ECO:0000313" key="2">
    <source>
        <dbReference type="EMBL" id="MBD2534151.1"/>
    </source>
</evidence>
<dbReference type="PANTHER" id="PTHR30344:SF1">
    <property type="entry name" value="6-PHOSPHOGLUCONOLACTONASE"/>
    <property type="match status" value="1"/>
</dbReference>
<sequence>MFTKKSSVSRLYLIGIVIASFTITLLTFHPAKAQYIKQENDLSRIVYTESNIPTENSNSILGFYRNDDGKLTPLPDSPFLSGGKGIIDPAFLIGSTDGDKQIITNPEKTRLFAVNSGSNSIAVFDISSNGHLSPVKGSPFPSGGVYPVSLGLVDDFLYVAHKNLDSKDLSKNASGWLPKYTSFEVTPKGRLKPVSTFEVREGSGSEGIVISPNKKLLFSAEQYGQVLRVFRILKRGRLSESPNSPFVGFSSSTNTQFGPVGIEVHPRLPLLYVGYPLSNKVAVYSYNQDTGELTFLKVVSSSGLGTCWFQINKAGSRLYAAQTFSNSVSVYDLADPTNPVEIQLVKLKGNSFPQGGLTSVGPTNIALDSTESFLNVISQRVLPNAPANEGNGVNVLKVNSVDGTLSEVPSSPLVITPYSGSRPQGIVAF</sequence>
<protein>
    <submittedName>
        <fullName evidence="2">Beta-propeller fold lactonase family protein</fullName>
    </submittedName>
</protein>
<dbReference type="PANTHER" id="PTHR30344">
    <property type="entry name" value="6-PHOSPHOGLUCONOLACTONASE-RELATED"/>
    <property type="match status" value="1"/>
</dbReference>
<dbReference type="EMBL" id="JACJSI010000138">
    <property type="protein sequence ID" value="MBD2534151.1"/>
    <property type="molecule type" value="Genomic_DNA"/>
</dbReference>
<comment type="caution">
    <text evidence="2">The sequence shown here is derived from an EMBL/GenBank/DDBJ whole genome shotgun (WGS) entry which is preliminary data.</text>
</comment>
<comment type="similarity">
    <text evidence="1">Belongs to the cycloisomerase 2 family.</text>
</comment>
<organism evidence="2 3">
    <name type="scientific">Nostoc flagelliforme FACHB-838</name>
    <dbReference type="NCBI Taxonomy" id="2692904"/>
    <lineage>
        <taxon>Bacteria</taxon>
        <taxon>Bacillati</taxon>
        <taxon>Cyanobacteriota</taxon>
        <taxon>Cyanophyceae</taxon>
        <taxon>Nostocales</taxon>
        <taxon>Nostocaceae</taxon>
        <taxon>Nostoc</taxon>
    </lineage>
</organism>
<accession>A0ABR8DXK1</accession>
<evidence type="ECO:0000256" key="1">
    <source>
        <dbReference type="ARBA" id="ARBA00005564"/>
    </source>
</evidence>
<dbReference type="Pfam" id="PF10282">
    <property type="entry name" value="Lactonase"/>
    <property type="match status" value="1"/>
</dbReference>
<dbReference type="InterPro" id="IPR015943">
    <property type="entry name" value="WD40/YVTN_repeat-like_dom_sf"/>
</dbReference>
<reference evidence="2 3" key="1">
    <citation type="journal article" date="2020" name="ISME J.">
        <title>Comparative genomics reveals insights into cyanobacterial evolution and habitat adaptation.</title>
        <authorList>
            <person name="Chen M.Y."/>
            <person name="Teng W.K."/>
            <person name="Zhao L."/>
            <person name="Hu C.X."/>
            <person name="Zhou Y.K."/>
            <person name="Han B.P."/>
            <person name="Song L.R."/>
            <person name="Shu W.S."/>
        </authorList>
    </citation>
    <scope>NUCLEOTIDE SEQUENCE [LARGE SCALE GENOMIC DNA]</scope>
    <source>
        <strain evidence="2 3">FACHB-838</strain>
    </source>
</reference>
<keyword evidence="3" id="KW-1185">Reference proteome</keyword>
<dbReference type="Gene3D" id="2.130.10.10">
    <property type="entry name" value="YVTN repeat-like/Quinoprotein amine dehydrogenase"/>
    <property type="match status" value="2"/>
</dbReference>
<dbReference type="Proteomes" id="UP000623440">
    <property type="component" value="Unassembled WGS sequence"/>
</dbReference>
<dbReference type="InterPro" id="IPR050282">
    <property type="entry name" value="Cycloisomerase_2"/>
</dbReference>
<evidence type="ECO:0000313" key="3">
    <source>
        <dbReference type="Proteomes" id="UP000623440"/>
    </source>
</evidence>
<dbReference type="InterPro" id="IPR019405">
    <property type="entry name" value="Lactonase_7-beta_prop"/>
</dbReference>
<proteinExistence type="inferred from homology"/>
<gene>
    <name evidence="2" type="ORF">H6G97_33310</name>
</gene>
<name>A0ABR8DXK1_9NOSO</name>
<dbReference type="SUPFAM" id="SSF75011">
    <property type="entry name" value="3-carboxy-cis,cis-mucoante lactonizing enzyme"/>
    <property type="match status" value="1"/>
</dbReference>
<dbReference type="RefSeq" id="WP_190944674.1">
    <property type="nucleotide sequence ID" value="NZ_JACJSI010000138.1"/>
</dbReference>